<evidence type="ECO:0000313" key="3">
    <source>
        <dbReference type="Proteomes" id="UP000824120"/>
    </source>
</evidence>
<sequence length="238" mass="26099">MSVHNVTDGNEGREPLAMQAGSARGPSHRKPPLVCDHCHMKGHTKSQCWKIIGYPGDKGKKKQGGFRGQPFANANNVVGSGAMNTEHVLVARCSFNKEDRCPRDLVMQLIANDHISLKNNTKQLVNLLTKDAEEQHANMAGTITCLLSGVPCRKWIVDYGATHHISSSLSLLEQGCASPTDDSNIEDVVDLRERRKALRRFKSISGKNSVDYSFEELLVDGVASSNCRMLVEELSSSP</sequence>
<gene>
    <name evidence="2" type="ORF">H5410_003846</name>
</gene>
<protein>
    <submittedName>
        <fullName evidence="2">Uncharacterized protein</fullName>
    </submittedName>
</protein>
<name>A0A9J6B638_SOLCO</name>
<evidence type="ECO:0000313" key="2">
    <source>
        <dbReference type="EMBL" id="KAG5632129.1"/>
    </source>
</evidence>
<accession>A0A9J6B638</accession>
<comment type="caution">
    <text evidence="2">The sequence shown here is derived from an EMBL/GenBank/DDBJ whole genome shotgun (WGS) entry which is preliminary data.</text>
</comment>
<keyword evidence="3" id="KW-1185">Reference proteome</keyword>
<dbReference type="EMBL" id="JACXVP010000001">
    <property type="protein sequence ID" value="KAG5632129.1"/>
    <property type="molecule type" value="Genomic_DNA"/>
</dbReference>
<dbReference type="AlphaFoldDB" id="A0A9J6B638"/>
<dbReference type="Proteomes" id="UP000824120">
    <property type="component" value="Chromosome 1"/>
</dbReference>
<organism evidence="2 3">
    <name type="scientific">Solanum commersonii</name>
    <name type="common">Commerson's wild potato</name>
    <name type="synonym">Commerson's nightshade</name>
    <dbReference type="NCBI Taxonomy" id="4109"/>
    <lineage>
        <taxon>Eukaryota</taxon>
        <taxon>Viridiplantae</taxon>
        <taxon>Streptophyta</taxon>
        <taxon>Embryophyta</taxon>
        <taxon>Tracheophyta</taxon>
        <taxon>Spermatophyta</taxon>
        <taxon>Magnoliopsida</taxon>
        <taxon>eudicotyledons</taxon>
        <taxon>Gunneridae</taxon>
        <taxon>Pentapetalae</taxon>
        <taxon>asterids</taxon>
        <taxon>lamiids</taxon>
        <taxon>Solanales</taxon>
        <taxon>Solanaceae</taxon>
        <taxon>Solanoideae</taxon>
        <taxon>Solaneae</taxon>
        <taxon>Solanum</taxon>
    </lineage>
</organism>
<dbReference type="PANTHER" id="PTHR34222">
    <property type="entry name" value="GAG_PRE-INTEGRS DOMAIN-CONTAINING PROTEIN"/>
    <property type="match status" value="1"/>
</dbReference>
<evidence type="ECO:0000256" key="1">
    <source>
        <dbReference type="SAM" id="MobiDB-lite"/>
    </source>
</evidence>
<feature type="region of interest" description="Disordered" evidence="1">
    <location>
        <begin position="1"/>
        <end position="29"/>
    </location>
</feature>
<dbReference type="PANTHER" id="PTHR34222:SF77">
    <property type="entry name" value="CCHC-TYPE DOMAIN-CONTAINING PROTEIN"/>
    <property type="match status" value="1"/>
</dbReference>
<reference evidence="2 3" key="1">
    <citation type="submission" date="2020-09" db="EMBL/GenBank/DDBJ databases">
        <title>De no assembly of potato wild relative species, Solanum commersonii.</title>
        <authorList>
            <person name="Cho K."/>
        </authorList>
    </citation>
    <scope>NUCLEOTIDE SEQUENCE [LARGE SCALE GENOMIC DNA]</scope>
    <source>
        <strain evidence="2">LZ3.2</strain>
        <tissue evidence="2">Leaf</tissue>
    </source>
</reference>
<proteinExistence type="predicted"/>